<reference evidence="2 3" key="1">
    <citation type="journal article" date="2015" name="Genome Biol. Evol.">
        <title>Phylogenomic analyses indicate that early fungi evolved digesting cell walls of algal ancestors of land plants.</title>
        <authorList>
            <person name="Chang Y."/>
            <person name="Wang S."/>
            <person name="Sekimoto S."/>
            <person name="Aerts A.L."/>
            <person name="Choi C."/>
            <person name="Clum A."/>
            <person name="LaButti K.M."/>
            <person name="Lindquist E.A."/>
            <person name="Yee Ngan C."/>
            <person name="Ohm R.A."/>
            <person name="Salamov A.A."/>
            <person name="Grigoriev I.V."/>
            <person name="Spatafora J.W."/>
            <person name="Berbee M.L."/>
        </authorList>
    </citation>
    <scope>NUCLEOTIDE SEQUENCE [LARGE SCALE GENOMIC DNA]</scope>
    <source>
        <strain evidence="2 3">JEL478</strain>
    </source>
</reference>
<accession>A0A138ZZN4</accession>
<dbReference type="AlphaFoldDB" id="A0A138ZZN4"/>
<dbReference type="Proteomes" id="UP000070544">
    <property type="component" value="Unassembled WGS sequence"/>
</dbReference>
<evidence type="ECO:0000313" key="2">
    <source>
        <dbReference type="EMBL" id="KXS09966.1"/>
    </source>
</evidence>
<organism evidence="2 3">
    <name type="scientific">Gonapodya prolifera (strain JEL478)</name>
    <name type="common">Monoblepharis prolifera</name>
    <dbReference type="NCBI Taxonomy" id="1344416"/>
    <lineage>
        <taxon>Eukaryota</taxon>
        <taxon>Fungi</taxon>
        <taxon>Fungi incertae sedis</taxon>
        <taxon>Chytridiomycota</taxon>
        <taxon>Chytridiomycota incertae sedis</taxon>
        <taxon>Monoblepharidomycetes</taxon>
        <taxon>Monoblepharidales</taxon>
        <taxon>Gonapodyaceae</taxon>
        <taxon>Gonapodya</taxon>
    </lineage>
</organism>
<sequence>MTDSHPETATLNRGIDTHGSPLRPRSKPVPSGHESDVRPKRSPRGRWSESNFGDTQQGSDPGLCGTVTGRERDSFPRANAKSAQQRRRRGSSAPRSVSPRRSSPPKSPRRPREVEDASVQGVDHVRVETISKKGIGSPGRSQFDFVKDSLDLSRDTSHKPQSSLGRFRVRSQRESQHENHRWSTGSPIPEEIVTVDVEARETTPASVQSGQTFASDSQTTLALPSGNLVSLSVAPGLSNVVLLAWSAVQSNDALHYIVIDSTNIKVQGCMEKVTWETKMKCRVWIGGVEERVCPSTEFRGCSVVLDMHALRLKTDTWTVLLGGGNATWYDLNNLQMVIEGAISSARILAQESRPKEEDRRRSTFVDKLRALWGRKGLSSSPHRPPSSI</sequence>
<protein>
    <submittedName>
        <fullName evidence="2">Uncharacterized protein</fullName>
    </submittedName>
</protein>
<proteinExistence type="predicted"/>
<feature type="compositionally biased region" description="Low complexity" evidence="1">
    <location>
        <begin position="91"/>
        <end position="101"/>
    </location>
</feature>
<feature type="region of interest" description="Disordered" evidence="1">
    <location>
        <begin position="1"/>
        <end position="190"/>
    </location>
</feature>
<feature type="compositionally biased region" description="Basic and acidic residues" evidence="1">
    <location>
        <begin position="145"/>
        <end position="158"/>
    </location>
</feature>
<feature type="compositionally biased region" description="Basic and acidic residues" evidence="1">
    <location>
        <begin position="171"/>
        <end position="181"/>
    </location>
</feature>
<gene>
    <name evidence="2" type="ORF">M427DRAFT_140183</name>
</gene>
<dbReference type="EMBL" id="KQ965842">
    <property type="protein sequence ID" value="KXS09966.1"/>
    <property type="molecule type" value="Genomic_DNA"/>
</dbReference>
<name>A0A138ZZN4_GONPJ</name>
<evidence type="ECO:0000256" key="1">
    <source>
        <dbReference type="SAM" id="MobiDB-lite"/>
    </source>
</evidence>
<feature type="compositionally biased region" description="Polar residues" evidence="1">
    <location>
        <begin position="48"/>
        <end position="59"/>
    </location>
</feature>
<keyword evidence="3" id="KW-1185">Reference proteome</keyword>
<evidence type="ECO:0000313" key="3">
    <source>
        <dbReference type="Proteomes" id="UP000070544"/>
    </source>
</evidence>